<name>A0A8G0LNU4_9HYPO</name>
<feature type="domain" description="B30.2/SPRY" evidence="3">
    <location>
        <begin position="1392"/>
        <end position="1570"/>
    </location>
</feature>
<dbReference type="SUPFAM" id="SSF53167">
    <property type="entry name" value="Purine and uridine phosphorylases"/>
    <property type="match status" value="1"/>
</dbReference>
<accession>A0A8G0LNU4</accession>
<dbReference type="InterPro" id="IPR054471">
    <property type="entry name" value="GPIID_WHD"/>
</dbReference>
<dbReference type="Pfam" id="PF24883">
    <property type="entry name" value="NPHP3_N"/>
    <property type="match status" value="1"/>
</dbReference>
<dbReference type="SUPFAM" id="SSF49899">
    <property type="entry name" value="Concanavalin A-like lectins/glucanases"/>
    <property type="match status" value="1"/>
</dbReference>
<dbReference type="CDD" id="cd12885">
    <property type="entry name" value="SPRY_RanBP_like"/>
    <property type="match status" value="1"/>
</dbReference>
<dbReference type="Pfam" id="PF22939">
    <property type="entry name" value="WHD_GPIID"/>
    <property type="match status" value="1"/>
</dbReference>
<dbReference type="InterPro" id="IPR035994">
    <property type="entry name" value="Nucleoside_phosphorylase_sf"/>
</dbReference>
<dbReference type="SUPFAM" id="SSF52540">
    <property type="entry name" value="P-loop containing nucleoside triphosphate hydrolases"/>
    <property type="match status" value="1"/>
</dbReference>
<feature type="repeat" description="ANK" evidence="2">
    <location>
        <begin position="1316"/>
        <end position="1348"/>
    </location>
</feature>
<dbReference type="GO" id="GO:0003824">
    <property type="term" value="F:catalytic activity"/>
    <property type="evidence" value="ECO:0007669"/>
    <property type="project" value="InterPro"/>
</dbReference>
<gene>
    <name evidence="4" type="ORF">H0G86_009965</name>
</gene>
<dbReference type="PROSITE" id="PS50088">
    <property type="entry name" value="ANK_REPEAT"/>
    <property type="match status" value="4"/>
</dbReference>
<evidence type="ECO:0000313" key="5">
    <source>
        <dbReference type="Proteomes" id="UP000826661"/>
    </source>
</evidence>
<evidence type="ECO:0000256" key="2">
    <source>
        <dbReference type="PROSITE-ProRule" id="PRU00023"/>
    </source>
</evidence>
<feature type="repeat" description="ANK" evidence="2">
    <location>
        <begin position="1027"/>
        <end position="1059"/>
    </location>
</feature>
<dbReference type="Gene3D" id="2.60.120.920">
    <property type="match status" value="1"/>
</dbReference>
<dbReference type="InterPro" id="IPR053137">
    <property type="entry name" value="NLR-like"/>
</dbReference>
<dbReference type="Pfam" id="PF00622">
    <property type="entry name" value="SPRY"/>
    <property type="match status" value="1"/>
</dbReference>
<keyword evidence="5" id="KW-1185">Reference proteome</keyword>
<dbReference type="InterPro" id="IPR002110">
    <property type="entry name" value="Ankyrin_rpt"/>
</dbReference>
<dbReference type="GO" id="GO:0009116">
    <property type="term" value="P:nucleoside metabolic process"/>
    <property type="evidence" value="ECO:0007669"/>
    <property type="project" value="InterPro"/>
</dbReference>
<dbReference type="InterPro" id="IPR043136">
    <property type="entry name" value="B30.2/SPRY_sf"/>
</dbReference>
<protein>
    <submittedName>
        <fullName evidence="4">Protein SSH4</fullName>
    </submittedName>
</protein>
<dbReference type="InterPro" id="IPR001870">
    <property type="entry name" value="B30.2/SPRY"/>
</dbReference>
<feature type="repeat" description="ANK" evidence="2">
    <location>
        <begin position="1136"/>
        <end position="1165"/>
    </location>
</feature>
<dbReference type="Gene3D" id="3.40.50.1580">
    <property type="entry name" value="Nucleoside phosphorylase domain"/>
    <property type="match status" value="1"/>
</dbReference>
<dbReference type="InterPro" id="IPR003877">
    <property type="entry name" value="SPRY_dom"/>
</dbReference>
<proteinExistence type="predicted"/>
<dbReference type="Pfam" id="PF12796">
    <property type="entry name" value="Ank_2"/>
    <property type="match status" value="1"/>
</dbReference>
<dbReference type="SMART" id="SM00248">
    <property type="entry name" value="ANK"/>
    <property type="match status" value="9"/>
</dbReference>
<evidence type="ECO:0000256" key="1">
    <source>
        <dbReference type="ARBA" id="ARBA00022737"/>
    </source>
</evidence>
<dbReference type="PROSITE" id="PS50297">
    <property type="entry name" value="ANK_REP_REGION"/>
    <property type="match status" value="2"/>
</dbReference>
<dbReference type="EMBL" id="CP075868">
    <property type="protein sequence ID" value="QYT02986.1"/>
    <property type="molecule type" value="Genomic_DNA"/>
</dbReference>
<dbReference type="InterPro" id="IPR044736">
    <property type="entry name" value="Gid1/RanBPM/SPLA_SPRY"/>
</dbReference>
<sequence>MMALSVRDFYIGIICALPREFDAVTCMLDTEYKPPFDRLPQSENTAYVFRYGRMSDHNVAIVCLPSGKTGTISSATVSVKLMANFPNIKYGLMVGIGGGSPGPGPENDIRLGDIVVSQPGDRYGGVVQYDFGKTIAQGKFVRHGGILNKPPDYLLSAAAELLTKHVQGKSRIMDNFRDMITRDANRTEYFVAPDIDTDVLYEATYQHPEGQQTCEQCDSTKTRMRPERALEGPFIHHGLIASGDQVMRDGVTRDALRDELGVMCFEMEGAGLMDNLPSLVIRGICDYADTHKNKAWQNYAAAIAAAYVKSFLQCLPPEKGLTDNDIKAAHRWLSKHPEREIHKDNLSKRQDGTNIWFIESREFNEWLNAPEKSFLWIRGIPGAGKTIIASTVIDTLQAHVETRNIALAFFYCTFTNNETTDYQAILGSLVSQVCYRSRSALQSLVDHQRAKLAYNVEQQFVLPDTDALIDILQRGLNDLDSIVLVIDALDECSDRALITRKFRDIFENTTGNLKILATSRSESAIEKSFQGLPDIWLTDYTHHDVKIFVDSRVDSMRNDTDEENISDDVLREVRITIPRIAGNMFLLARYQMELIEDCDCDDEVQEALEDLPGDIDKMYVRILEKLADLVRNHDGRRQRQHAIIQWLVAAKRPLKLEELAEAVTIRPGQQELRKTGVVHGRRLTDICGPLVYVNETTKEVTLCHFSVKEFLIKDRFAEAISDPSHSRLHSYRVDLQQAHEQLATSCLIYLSFETFKNPYVDEDDLNRRRQENCFLDYAAYHVGEHCRELSSCSDSLVAYLDNLFLPEQQLSSIQSSELASRINGYRALATFSVLCPPVGDEYCGCYTSNIHGEFGGWQSINGTDLAQPSDEDGVSLVKMCKEHQQQTVASHPSCRSWLQLYRILAPGTRKDHHGNITPLYFAALFNWRAGVEVYLKRIQDRLTTSDLNHALRGAAIGGSNRDEDKNICAELITILIQAGAEVNSHVPDLGSALQSAAFCSNLEATEVLFRHGAKLDEDEDIYRPGGTAGGALQSAAMAGNQKLVEMLIDNGANVNRVGAWGGTALNVSISNVNIDLISCLLDRGADPAIHAGYNTSTLHHLAGHYVPDSAKASAMLQLVLERRGAGVNLNPYPYGTPLQQACFSGKRDKARILLSAGADILAESGQFGDAIQAASMHGNSEIVTDLLDKGAKPDSDARLLTSRWSVDFEVPFYGRITVLQGGLGLVDHWYDAGSSSFNAAFPRFGFYAPALQAAVQWRSDPWNKILLLLENEPTHREGHYGSPLQVAALFGELQNVNALLGGSELRADPNHASGGIFNTALQAASYNGHEKIVNTLLHHGSEINQGGGLYGCALLAAAAAGHEDICRLLIESGADQDQLDTHGWSYSDWRLQRDRASVRTGGSSFRALGPSEFGDGTFKSPQLRLGENRIEVEFQGAPCCTSIEFLFNWVAAGRPWMMGYALSAPSSIAASVLANHPFPPCRSSYFEFTVILAGDEGIISIGVGDELMPRFELPGRFPRSWGYEGSTGKCTGERKDLATFDRFSSGDTVGCGIDWTSGHLYFTKNGRKQG</sequence>
<dbReference type="Pfam" id="PF01048">
    <property type="entry name" value="PNP_UDP_1"/>
    <property type="match status" value="1"/>
</dbReference>
<keyword evidence="2" id="KW-0040">ANK repeat</keyword>
<dbReference type="InterPro" id="IPR056884">
    <property type="entry name" value="NPHP3-like_N"/>
</dbReference>
<dbReference type="InterPro" id="IPR000845">
    <property type="entry name" value="Nucleoside_phosphorylase_d"/>
</dbReference>
<dbReference type="Gene3D" id="3.40.50.300">
    <property type="entry name" value="P-loop containing nucleotide triphosphate hydrolases"/>
    <property type="match status" value="1"/>
</dbReference>
<dbReference type="InterPro" id="IPR036770">
    <property type="entry name" value="Ankyrin_rpt-contain_sf"/>
</dbReference>
<keyword evidence="1" id="KW-0677">Repeat</keyword>
<dbReference type="PANTHER" id="PTHR46082">
    <property type="entry name" value="ATP/GTP-BINDING PROTEIN-RELATED"/>
    <property type="match status" value="1"/>
</dbReference>
<dbReference type="InterPro" id="IPR013320">
    <property type="entry name" value="ConA-like_dom_sf"/>
</dbReference>
<dbReference type="SUPFAM" id="SSF48403">
    <property type="entry name" value="Ankyrin repeat"/>
    <property type="match status" value="2"/>
</dbReference>
<dbReference type="InterPro" id="IPR027417">
    <property type="entry name" value="P-loop_NTPase"/>
</dbReference>
<dbReference type="Proteomes" id="UP000826661">
    <property type="component" value="Chromosome V"/>
</dbReference>
<dbReference type="PANTHER" id="PTHR46082:SF11">
    <property type="entry name" value="AAA+ ATPASE DOMAIN-CONTAINING PROTEIN-RELATED"/>
    <property type="match status" value="1"/>
</dbReference>
<organism evidence="4 5">
    <name type="scientific">Trichoderma simmonsii</name>
    <dbReference type="NCBI Taxonomy" id="1491479"/>
    <lineage>
        <taxon>Eukaryota</taxon>
        <taxon>Fungi</taxon>
        <taxon>Dikarya</taxon>
        <taxon>Ascomycota</taxon>
        <taxon>Pezizomycotina</taxon>
        <taxon>Sordariomycetes</taxon>
        <taxon>Hypocreomycetidae</taxon>
        <taxon>Hypocreales</taxon>
        <taxon>Hypocreaceae</taxon>
        <taxon>Trichoderma</taxon>
    </lineage>
</organism>
<evidence type="ECO:0000259" key="3">
    <source>
        <dbReference type="PROSITE" id="PS50188"/>
    </source>
</evidence>
<dbReference type="PROSITE" id="PS50188">
    <property type="entry name" value="B302_SPRY"/>
    <property type="match status" value="1"/>
</dbReference>
<dbReference type="Gene3D" id="1.25.40.20">
    <property type="entry name" value="Ankyrin repeat-containing domain"/>
    <property type="match status" value="2"/>
</dbReference>
<dbReference type="Pfam" id="PF13637">
    <property type="entry name" value="Ank_4"/>
    <property type="match status" value="1"/>
</dbReference>
<evidence type="ECO:0000313" key="4">
    <source>
        <dbReference type="EMBL" id="QYT02986.1"/>
    </source>
</evidence>
<feature type="repeat" description="ANK" evidence="2">
    <location>
        <begin position="1353"/>
        <end position="1381"/>
    </location>
</feature>
<reference evidence="4 5" key="1">
    <citation type="journal article" date="2021" name="BMC Genomics">
        <title>Telomere-to-telomere genome assembly of asparaginase-producing Trichoderma simmonsii.</title>
        <authorList>
            <person name="Chung D."/>
            <person name="Kwon Y.M."/>
            <person name="Yang Y."/>
        </authorList>
    </citation>
    <scope>NUCLEOTIDE SEQUENCE [LARGE SCALE GENOMIC DNA]</scope>
    <source>
        <strain evidence="4 5">GH-Sj1</strain>
    </source>
</reference>